<keyword evidence="2" id="KW-1185">Reference proteome</keyword>
<dbReference type="OrthoDB" id="5355526at2759"/>
<dbReference type="Proteomes" id="UP000240883">
    <property type="component" value="Unassembled WGS sequence"/>
</dbReference>
<sequence>LPQHNPPITAASQSPQASATPQSTLHLTLCAHKGKHGKSLIQDQIERADTDRKLFMFLKGQFIRYRGKIGSVISLRAVQGIYFFRLTLGDNVEIRTHEPYCFRRGCECLPPKAKVEPPDQAEYRCQPGPPLTYPSVLPSYLMHMFNSPSCINEDET</sequence>
<evidence type="ECO:0000313" key="1">
    <source>
        <dbReference type="EMBL" id="PSN67649.1"/>
    </source>
</evidence>
<feature type="non-terminal residue" evidence="1">
    <location>
        <position position="1"/>
    </location>
</feature>
<gene>
    <name evidence="1" type="ORF">BS50DRAFT_664977</name>
</gene>
<dbReference type="STRING" id="1448308.A0A2T2NQK0"/>
<evidence type="ECO:0000313" key="2">
    <source>
        <dbReference type="Proteomes" id="UP000240883"/>
    </source>
</evidence>
<organism evidence="1 2">
    <name type="scientific">Corynespora cassiicola Philippines</name>
    <dbReference type="NCBI Taxonomy" id="1448308"/>
    <lineage>
        <taxon>Eukaryota</taxon>
        <taxon>Fungi</taxon>
        <taxon>Dikarya</taxon>
        <taxon>Ascomycota</taxon>
        <taxon>Pezizomycotina</taxon>
        <taxon>Dothideomycetes</taxon>
        <taxon>Pleosporomycetidae</taxon>
        <taxon>Pleosporales</taxon>
        <taxon>Corynesporascaceae</taxon>
        <taxon>Corynespora</taxon>
    </lineage>
</organism>
<name>A0A2T2NQK0_CORCC</name>
<dbReference type="EMBL" id="KZ678134">
    <property type="protein sequence ID" value="PSN67649.1"/>
    <property type="molecule type" value="Genomic_DNA"/>
</dbReference>
<protein>
    <submittedName>
        <fullName evidence="1">Uncharacterized protein</fullName>
    </submittedName>
</protein>
<accession>A0A2T2NQK0</accession>
<dbReference type="AlphaFoldDB" id="A0A2T2NQK0"/>
<proteinExistence type="predicted"/>
<reference evidence="1 2" key="1">
    <citation type="journal article" date="2018" name="Front. Microbiol.">
        <title>Genome-Wide Analysis of Corynespora cassiicola Leaf Fall Disease Putative Effectors.</title>
        <authorList>
            <person name="Lopez D."/>
            <person name="Ribeiro S."/>
            <person name="Label P."/>
            <person name="Fumanal B."/>
            <person name="Venisse J.S."/>
            <person name="Kohler A."/>
            <person name="de Oliveira R.R."/>
            <person name="Labutti K."/>
            <person name="Lipzen A."/>
            <person name="Lail K."/>
            <person name="Bauer D."/>
            <person name="Ohm R.A."/>
            <person name="Barry K.W."/>
            <person name="Spatafora J."/>
            <person name="Grigoriev I.V."/>
            <person name="Martin F.M."/>
            <person name="Pujade-Renaud V."/>
        </authorList>
    </citation>
    <scope>NUCLEOTIDE SEQUENCE [LARGE SCALE GENOMIC DNA]</scope>
    <source>
        <strain evidence="1 2">Philippines</strain>
    </source>
</reference>